<dbReference type="GO" id="GO:0000287">
    <property type="term" value="F:magnesium ion binding"/>
    <property type="evidence" value="ECO:0007669"/>
    <property type="project" value="UniProtKB-UniRule"/>
</dbReference>
<evidence type="ECO:0000313" key="22">
    <source>
        <dbReference type="WBParaSite" id="TCNE_0001581201-mRNA-1"/>
    </source>
</evidence>
<feature type="region of interest" description="Disordered" evidence="17">
    <location>
        <begin position="343"/>
        <end position="384"/>
    </location>
</feature>
<evidence type="ECO:0000256" key="11">
    <source>
        <dbReference type="ARBA" id="ARBA00023128"/>
    </source>
</evidence>
<evidence type="ECO:0000256" key="4">
    <source>
        <dbReference type="ARBA" id="ARBA00022722"/>
    </source>
</evidence>
<dbReference type="InterPro" id="IPR008918">
    <property type="entry name" value="HhH2"/>
</dbReference>
<feature type="domain" description="XPG N-terminal" evidence="19">
    <location>
        <begin position="1"/>
        <end position="107"/>
    </location>
</feature>
<evidence type="ECO:0000256" key="6">
    <source>
        <dbReference type="ARBA" id="ARBA00022759"/>
    </source>
</evidence>
<name>A0A183V4Z1_TOXCA</name>
<dbReference type="InterPro" id="IPR036279">
    <property type="entry name" value="5-3_exonuclease_C_sf"/>
</dbReference>
<keyword evidence="13 15" id="KW-0539">Nucleus</keyword>
<dbReference type="PANTHER" id="PTHR11081:SF9">
    <property type="entry name" value="FLAP ENDONUCLEASE 1"/>
    <property type="match status" value="1"/>
</dbReference>
<evidence type="ECO:0000256" key="3">
    <source>
        <dbReference type="ARBA" id="ARBA00022705"/>
    </source>
</evidence>
<dbReference type="GO" id="GO:0006284">
    <property type="term" value="P:base-excision repair"/>
    <property type="evidence" value="ECO:0007669"/>
    <property type="project" value="UniProtKB-UniRule"/>
</dbReference>
<evidence type="ECO:0000313" key="20">
    <source>
        <dbReference type="EMBL" id="VDM47132.1"/>
    </source>
</evidence>
<reference evidence="20 21" key="2">
    <citation type="submission" date="2018-11" db="EMBL/GenBank/DDBJ databases">
        <authorList>
            <consortium name="Pathogen Informatics"/>
        </authorList>
    </citation>
    <scope>NUCLEOTIDE SEQUENCE [LARGE SCALE GENOMIC DNA]</scope>
</reference>
<comment type="similarity">
    <text evidence="14 15">Belongs to the XPG/RAD2 endonuclease family. FEN1 subfamily.</text>
</comment>
<dbReference type="SUPFAM" id="SSF47807">
    <property type="entry name" value="5' to 3' exonuclease, C-terminal subdomain"/>
    <property type="match status" value="1"/>
</dbReference>
<comment type="subcellular location">
    <subcellularLocation>
        <location evidence="1 15">Mitochondrion</location>
    </subcellularLocation>
    <subcellularLocation>
        <location evidence="15">Nucleus</location>
        <location evidence="15">Nucleolus</location>
    </subcellularLocation>
    <subcellularLocation>
        <location evidence="15">Nucleus</location>
        <location evidence="15">Nucleoplasm</location>
    </subcellularLocation>
    <text evidence="15">Resides mostly in the nucleoli and relocalizes to the nucleoplasm upon DNA damage.</text>
</comment>
<evidence type="ECO:0000256" key="16">
    <source>
        <dbReference type="SAM" id="Coils"/>
    </source>
</evidence>
<reference evidence="22" key="1">
    <citation type="submission" date="2016-06" db="UniProtKB">
        <authorList>
            <consortium name="WormBaseParasite"/>
        </authorList>
    </citation>
    <scope>IDENTIFICATION</scope>
</reference>
<dbReference type="GO" id="GO:0017108">
    <property type="term" value="F:5'-flap endonuclease activity"/>
    <property type="evidence" value="ECO:0007669"/>
    <property type="project" value="UniProtKB-UniRule"/>
</dbReference>
<comment type="function">
    <text evidence="15">Structure-specific nuclease with 5'-flap endonuclease and 5'-3' exonuclease activities involved in DNA replication and repair. During DNA replication, cleaves the 5'-overhanging flap structure that is generated by displacement synthesis when DNA polymerase encounters the 5'-end of a downstream Okazaki fragment. It enters the flap from the 5'-end and then tracks to cleave the flap base, leaving a nick for ligation. Also involved in the long patch base excision repair (LP-BER) pathway, by cleaving within the apurinic/apyrimidinic (AP) site-terminated flap. Acts as a genome stabilization factor that prevents flaps from equilibrating into structures that lead to duplications and deletions. Also possesses 5'-3' exonuclease activity on nicked or gapped double-stranded DNA, and exhibits RNase H activity. Also involved in replication and repair of rDNA and in repairing mitochondrial DNA.</text>
</comment>
<dbReference type="GO" id="GO:0005730">
    <property type="term" value="C:nucleolus"/>
    <property type="evidence" value="ECO:0007669"/>
    <property type="project" value="UniProtKB-SubCell"/>
</dbReference>
<evidence type="ECO:0000256" key="12">
    <source>
        <dbReference type="ARBA" id="ARBA00023204"/>
    </source>
</evidence>
<evidence type="ECO:0000259" key="19">
    <source>
        <dbReference type="SMART" id="SM00485"/>
    </source>
</evidence>
<dbReference type="GO" id="GO:0030145">
    <property type="term" value="F:manganese ion binding"/>
    <property type="evidence" value="ECO:0007669"/>
    <property type="project" value="TreeGrafter"/>
</dbReference>
<evidence type="ECO:0000256" key="15">
    <source>
        <dbReference type="HAMAP-Rule" id="MF_03140"/>
    </source>
</evidence>
<dbReference type="SMART" id="SM00484">
    <property type="entry name" value="XPGI"/>
    <property type="match status" value="1"/>
</dbReference>
<dbReference type="InterPro" id="IPR006085">
    <property type="entry name" value="XPG_DNA_repair_N"/>
</dbReference>
<keyword evidence="9 15" id="KW-0269">Exonuclease</keyword>
<evidence type="ECO:0000256" key="13">
    <source>
        <dbReference type="ARBA" id="ARBA00023242"/>
    </source>
</evidence>
<keyword evidence="11 15" id="KW-0496">Mitochondrion</keyword>
<dbReference type="SMART" id="SM00485">
    <property type="entry name" value="XPGN"/>
    <property type="match status" value="1"/>
</dbReference>
<dbReference type="SMART" id="SM00279">
    <property type="entry name" value="HhH2"/>
    <property type="match status" value="1"/>
</dbReference>
<keyword evidence="6 15" id="KW-0255">Endonuclease</keyword>
<dbReference type="CDD" id="cd09907">
    <property type="entry name" value="H3TH_FEN1-Euk"/>
    <property type="match status" value="1"/>
</dbReference>
<feature type="coiled-coil region" evidence="16">
    <location>
        <begin position="97"/>
        <end position="124"/>
    </location>
</feature>
<dbReference type="InterPro" id="IPR023426">
    <property type="entry name" value="Flap_endonuc"/>
</dbReference>
<dbReference type="PROSITE" id="PS00842">
    <property type="entry name" value="XPG_2"/>
    <property type="match status" value="1"/>
</dbReference>
<evidence type="ECO:0000256" key="9">
    <source>
        <dbReference type="ARBA" id="ARBA00022839"/>
    </source>
</evidence>
<dbReference type="FunFam" id="3.40.50.1010:FF:000003">
    <property type="entry name" value="Flap endonuclease 1"/>
    <property type="match status" value="1"/>
</dbReference>
<dbReference type="GO" id="GO:0043137">
    <property type="term" value="P:DNA replication, removal of RNA primer"/>
    <property type="evidence" value="ECO:0007669"/>
    <property type="project" value="UniProtKB-UniRule"/>
</dbReference>
<evidence type="ECO:0000259" key="18">
    <source>
        <dbReference type="SMART" id="SM00484"/>
    </source>
</evidence>
<dbReference type="GO" id="GO:0008409">
    <property type="term" value="F:5'-3' exonuclease activity"/>
    <property type="evidence" value="ECO:0007669"/>
    <property type="project" value="UniProtKB-UniRule"/>
</dbReference>
<evidence type="ECO:0000313" key="21">
    <source>
        <dbReference type="Proteomes" id="UP000050794"/>
    </source>
</evidence>
<dbReference type="Pfam" id="PF00867">
    <property type="entry name" value="XPG_I"/>
    <property type="match status" value="1"/>
</dbReference>
<dbReference type="AlphaFoldDB" id="A0A183V4Z1"/>
<keyword evidence="16" id="KW-0175">Coiled coil</keyword>
<dbReference type="Pfam" id="PF00752">
    <property type="entry name" value="XPG_N"/>
    <property type="match status" value="1"/>
</dbReference>
<accession>A0A183V4Z1</accession>
<keyword evidence="2 15" id="KW-0597">Phosphoprotein</keyword>
<organism evidence="21 22">
    <name type="scientific">Toxocara canis</name>
    <name type="common">Canine roundworm</name>
    <dbReference type="NCBI Taxonomy" id="6265"/>
    <lineage>
        <taxon>Eukaryota</taxon>
        <taxon>Metazoa</taxon>
        <taxon>Ecdysozoa</taxon>
        <taxon>Nematoda</taxon>
        <taxon>Chromadorea</taxon>
        <taxon>Rhabditida</taxon>
        <taxon>Spirurina</taxon>
        <taxon>Ascaridomorpha</taxon>
        <taxon>Ascaridoidea</taxon>
        <taxon>Toxocaridae</taxon>
        <taxon>Toxocara</taxon>
    </lineage>
</organism>
<keyword evidence="21" id="KW-1185">Reference proteome</keyword>
<keyword evidence="10 15" id="KW-0460">Magnesium</keyword>
<dbReference type="PRINTS" id="PR00853">
    <property type="entry name" value="XPGRADSUPER"/>
</dbReference>
<comment type="cofactor">
    <cofactor evidence="15">
        <name>Mg(2+)</name>
        <dbReference type="ChEBI" id="CHEBI:18420"/>
    </cofactor>
    <text evidence="15">Binds 2 magnesium ions per subunit. They probably participate in the reaction catalyzed by the enzyme. May bind an additional third magnesium ion after substrate binding.</text>
</comment>
<dbReference type="EC" id="3.1.-.-" evidence="15"/>
<dbReference type="PROSITE" id="PS00841">
    <property type="entry name" value="XPG_1"/>
    <property type="match status" value="1"/>
</dbReference>
<evidence type="ECO:0000256" key="7">
    <source>
        <dbReference type="ARBA" id="ARBA00022763"/>
    </source>
</evidence>
<dbReference type="WBParaSite" id="TCNE_0001581201-mRNA-1">
    <property type="protein sequence ID" value="TCNE_0001581201-mRNA-1"/>
    <property type="gene ID" value="TCNE_0001581201"/>
</dbReference>
<protein>
    <recommendedName>
        <fullName evidence="15">Flap endonuclease 1</fullName>
        <shortName evidence="15">FEN-1</shortName>
        <ecNumber evidence="15">3.1.-.-</ecNumber>
    </recommendedName>
    <alternativeName>
        <fullName evidence="15">Flap structure-specific endonuclease 1</fullName>
    </alternativeName>
</protein>
<dbReference type="Gene3D" id="1.10.150.20">
    <property type="entry name" value="5' to 3' exonuclease, C-terminal subdomain"/>
    <property type="match status" value="1"/>
</dbReference>
<dbReference type="InterPro" id="IPR006084">
    <property type="entry name" value="XPG/Rad2"/>
</dbReference>
<evidence type="ECO:0000256" key="8">
    <source>
        <dbReference type="ARBA" id="ARBA00022801"/>
    </source>
</evidence>
<feature type="domain" description="XPG-I" evidence="18">
    <location>
        <begin position="146"/>
        <end position="218"/>
    </location>
</feature>
<evidence type="ECO:0000256" key="5">
    <source>
        <dbReference type="ARBA" id="ARBA00022723"/>
    </source>
</evidence>
<keyword evidence="12 15" id="KW-0234">DNA repair</keyword>
<feature type="compositionally biased region" description="Polar residues" evidence="17">
    <location>
        <begin position="343"/>
        <end position="352"/>
    </location>
</feature>
<proteinExistence type="inferred from homology"/>
<keyword evidence="4 15" id="KW-0540">Nuclease</keyword>
<evidence type="ECO:0000256" key="10">
    <source>
        <dbReference type="ARBA" id="ARBA00022842"/>
    </source>
</evidence>
<dbReference type="Proteomes" id="UP000050794">
    <property type="component" value="Unassembled WGS sequence"/>
</dbReference>
<sequence>MGIKDLSKVIGDHSPASVKLNDIKNYFGRVVAIDASMSLYQFLIAVRQGGNQLQDESGETTSHLMGMFYRTVRMITNGIKPVYVFDGKPPEMKSDELEKRTERRAEAEKQLAEAKEKGDMVSVEKFERRLVKVTRDQNDEARKLLKMMGVPVVDAPCEAEAQCAALVRAGKVFAAATEDMDALAFGSKILLRQLTASEAKKLPIREINLDQVLKDFEMDMPQFVDLCILLGCDYTKTIRGVGPKKAFELIQKHKTIEGVLQNIDTEKYPVPDNWQYEEARRLFLKPEVDSCENINFQWGKPDVEEIVKFLCGEKNFNEERIRTSLQKMEKGRQSGQQGRIDSFFAVTSTVKSEPTAAKRKATEEKSKPKETKKRGSNIAKKLKK</sequence>
<evidence type="ECO:0000256" key="14">
    <source>
        <dbReference type="ARBA" id="ARBA00034726"/>
    </source>
</evidence>
<evidence type="ECO:0000256" key="1">
    <source>
        <dbReference type="ARBA" id="ARBA00004173"/>
    </source>
</evidence>
<dbReference type="FunFam" id="1.10.150.20:FF:000009">
    <property type="entry name" value="Flap endonuclease 1"/>
    <property type="match status" value="1"/>
</dbReference>
<dbReference type="PANTHER" id="PTHR11081">
    <property type="entry name" value="FLAP ENDONUCLEASE FAMILY MEMBER"/>
    <property type="match status" value="1"/>
</dbReference>
<dbReference type="CDD" id="cd09867">
    <property type="entry name" value="PIN_FEN1"/>
    <property type="match status" value="1"/>
</dbReference>
<gene>
    <name evidence="20" type="ORF">TCNE_LOCUS15811</name>
</gene>
<keyword evidence="3 15" id="KW-0235">DNA replication</keyword>
<dbReference type="GO" id="GO:0005654">
    <property type="term" value="C:nucleoplasm"/>
    <property type="evidence" value="ECO:0007669"/>
    <property type="project" value="UniProtKB-SubCell"/>
</dbReference>
<keyword evidence="7 15" id="KW-0227">DNA damage</keyword>
<dbReference type="EMBL" id="UYWY01023108">
    <property type="protein sequence ID" value="VDM47132.1"/>
    <property type="molecule type" value="Genomic_DNA"/>
</dbReference>
<dbReference type="GO" id="GO:0005739">
    <property type="term" value="C:mitochondrion"/>
    <property type="evidence" value="ECO:0007669"/>
    <property type="project" value="UniProtKB-SubCell"/>
</dbReference>
<dbReference type="InterPro" id="IPR019974">
    <property type="entry name" value="XPG_CS"/>
</dbReference>
<dbReference type="Gene3D" id="3.40.50.1010">
    <property type="entry name" value="5'-nuclease"/>
    <property type="match status" value="1"/>
</dbReference>
<dbReference type="GO" id="GO:0003677">
    <property type="term" value="F:DNA binding"/>
    <property type="evidence" value="ECO:0007669"/>
    <property type="project" value="UniProtKB-UniRule"/>
</dbReference>
<dbReference type="InterPro" id="IPR029060">
    <property type="entry name" value="PIN-like_dom_sf"/>
</dbReference>
<feature type="compositionally biased region" description="Basic residues" evidence="17">
    <location>
        <begin position="370"/>
        <end position="384"/>
    </location>
</feature>
<feature type="compositionally biased region" description="Basic and acidic residues" evidence="17">
    <location>
        <begin position="360"/>
        <end position="369"/>
    </location>
</feature>
<dbReference type="SUPFAM" id="SSF88723">
    <property type="entry name" value="PIN domain-like"/>
    <property type="match status" value="1"/>
</dbReference>
<dbReference type="InterPro" id="IPR006086">
    <property type="entry name" value="XPG-I_dom"/>
</dbReference>
<evidence type="ECO:0000256" key="17">
    <source>
        <dbReference type="SAM" id="MobiDB-lite"/>
    </source>
</evidence>
<keyword evidence="5 15" id="KW-0479">Metal-binding</keyword>
<dbReference type="HAMAP" id="MF_00614">
    <property type="entry name" value="Fen"/>
    <property type="match status" value="1"/>
</dbReference>
<keyword evidence="8 15" id="KW-0378">Hydrolase</keyword>
<evidence type="ECO:0000256" key="2">
    <source>
        <dbReference type="ARBA" id="ARBA00022553"/>
    </source>
</evidence>
<dbReference type="GO" id="GO:0004523">
    <property type="term" value="F:RNA-DNA hybrid ribonuclease activity"/>
    <property type="evidence" value="ECO:0007669"/>
    <property type="project" value="TreeGrafter"/>
</dbReference>